<dbReference type="InterPro" id="IPR005822">
    <property type="entry name" value="Ribosomal_uL13"/>
</dbReference>
<gene>
    <name evidence="6 8" type="primary">rplM</name>
    <name evidence="9" type="ORF">PG2T_07095</name>
</gene>
<dbReference type="RefSeq" id="WP_068803761.1">
    <property type="nucleotide sequence ID" value="NZ_CP014671.1"/>
</dbReference>
<dbReference type="KEGG" id="gbi:PG2T_07095"/>
<protein>
    <recommendedName>
        <fullName evidence="5 6">Large ribosomal subunit protein uL13</fullName>
    </recommendedName>
</protein>
<organism evidence="9 10">
    <name type="scientific">Immundisolibacter cernigliae</name>
    <dbReference type="NCBI Taxonomy" id="1810504"/>
    <lineage>
        <taxon>Bacteria</taxon>
        <taxon>Pseudomonadati</taxon>
        <taxon>Pseudomonadota</taxon>
        <taxon>Gammaproteobacteria</taxon>
        <taxon>Immundisolibacterales</taxon>
        <taxon>Immundisolibacteraceae</taxon>
        <taxon>Immundisolibacter</taxon>
    </lineage>
</organism>
<dbReference type="InterPro" id="IPR023563">
    <property type="entry name" value="Ribosomal_uL13_CS"/>
</dbReference>
<dbReference type="Proteomes" id="UP000092952">
    <property type="component" value="Chromosome"/>
</dbReference>
<comment type="similarity">
    <text evidence="1 6 7">Belongs to the universal ribosomal protein uL13 family.</text>
</comment>
<dbReference type="SUPFAM" id="SSF52161">
    <property type="entry name" value="Ribosomal protein L13"/>
    <property type="match status" value="1"/>
</dbReference>
<dbReference type="AlphaFoldDB" id="A0A1B1YTD3"/>
<dbReference type="Pfam" id="PF00572">
    <property type="entry name" value="Ribosomal_L13"/>
    <property type="match status" value="1"/>
</dbReference>
<evidence type="ECO:0000256" key="6">
    <source>
        <dbReference type="HAMAP-Rule" id="MF_01366"/>
    </source>
</evidence>
<dbReference type="PANTHER" id="PTHR11545">
    <property type="entry name" value="RIBOSOMAL PROTEIN L13"/>
    <property type="match status" value="1"/>
</dbReference>
<comment type="function">
    <text evidence="6 8">This protein is one of the early assembly proteins of the 50S ribosomal subunit, although it is not seen to bind rRNA by itself. It is important during the early stages of 50S assembly.</text>
</comment>
<dbReference type="EMBL" id="CP014671">
    <property type="protein sequence ID" value="ANX03979.1"/>
    <property type="molecule type" value="Genomic_DNA"/>
</dbReference>
<dbReference type="GO" id="GO:0017148">
    <property type="term" value="P:negative regulation of translation"/>
    <property type="evidence" value="ECO:0007669"/>
    <property type="project" value="TreeGrafter"/>
</dbReference>
<keyword evidence="10" id="KW-1185">Reference proteome</keyword>
<name>A0A1B1YTD3_9GAMM</name>
<keyword evidence="3 6" id="KW-0689">Ribosomal protein</keyword>
<comment type="subunit">
    <text evidence="2 6">Part of the 50S ribosomal subunit.</text>
</comment>
<evidence type="ECO:0000256" key="4">
    <source>
        <dbReference type="ARBA" id="ARBA00023274"/>
    </source>
</evidence>
<dbReference type="STRING" id="1810504.PG2T_07095"/>
<dbReference type="FunFam" id="3.90.1180.10:FF:000001">
    <property type="entry name" value="50S ribosomal protein L13"/>
    <property type="match status" value="1"/>
</dbReference>
<evidence type="ECO:0000313" key="9">
    <source>
        <dbReference type="EMBL" id="ANX03979.1"/>
    </source>
</evidence>
<evidence type="ECO:0000256" key="8">
    <source>
        <dbReference type="RuleBase" id="RU003878"/>
    </source>
</evidence>
<dbReference type="OrthoDB" id="9801330at2"/>
<dbReference type="GO" id="GO:0022625">
    <property type="term" value="C:cytosolic large ribosomal subunit"/>
    <property type="evidence" value="ECO:0007669"/>
    <property type="project" value="TreeGrafter"/>
</dbReference>
<accession>A0A1B1YTD3</accession>
<dbReference type="GO" id="GO:0006412">
    <property type="term" value="P:translation"/>
    <property type="evidence" value="ECO:0007669"/>
    <property type="project" value="UniProtKB-UniRule"/>
</dbReference>
<reference evidence="10" key="1">
    <citation type="submission" date="2016-03" db="EMBL/GenBank/DDBJ databases">
        <title>Complete genome sequence of Solimmundus cernigliae, representing a novel lineage of polycyclic aromatic hydrocarbon degraders within the Gammaproteobacteria.</title>
        <authorList>
            <person name="Singleton D.R."/>
            <person name="Dickey A.N."/>
            <person name="Scholl E.H."/>
            <person name="Wright F.A."/>
            <person name="Aitken M.D."/>
        </authorList>
    </citation>
    <scope>NUCLEOTIDE SEQUENCE [LARGE SCALE GENOMIC DNA]</scope>
    <source>
        <strain evidence="10">TR3.2</strain>
    </source>
</reference>
<keyword evidence="4 6" id="KW-0687">Ribonucleoprotein</keyword>
<dbReference type="InterPro" id="IPR036899">
    <property type="entry name" value="Ribosomal_uL13_sf"/>
</dbReference>
<evidence type="ECO:0000313" key="10">
    <source>
        <dbReference type="Proteomes" id="UP000092952"/>
    </source>
</evidence>
<proteinExistence type="inferred from homology"/>
<dbReference type="PIRSF" id="PIRSF002181">
    <property type="entry name" value="Ribosomal_L13"/>
    <property type="match status" value="1"/>
</dbReference>
<dbReference type="InterPro" id="IPR005823">
    <property type="entry name" value="Ribosomal_uL13_bac-type"/>
</dbReference>
<dbReference type="HAMAP" id="MF_01366">
    <property type="entry name" value="Ribosomal_uL13"/>
    <property type="match status" value="1"/>
</dbReference>
<dbReference type="PROSITE" id="PS00783">
    <property type="entry name" value="RIBOSOMAL_L13"/>
    <property type="match status" value="1"/>
</dbReference>
<dbReference type="CDD" id="cd00392">
    <property type="entry name" value="Ribosomal_L13"/>
    <property type="match status" value="1"/>
</dbReference>
<evidence type="ECO:0000256" key="1">
    <source>
        <dbReference type="ARBA" id="ARBA00006227"/>
    </source>
</evidence>
<dbReference type="NCBIfam" id="TIGR01066">
    <property type="entry name" value="rplM_bact"/>
    <property type="match status" value="1"/>
</dbReference>
<evidence type="ECO:0000256" key="2">
    <source>
        <dbReference type="ARBA" id="ARBA00011838"/>
    </source>
</evidence>
<dbReference type="GO" id="GO:0003735">
    <property type="term" value="F:structural constituent of ribosome"/>
    <property type="evidence" value="ECO:0007669"/>
    <property type="project" value="InterPro"/>
</dbReference>
<dbReference type="GO" id="GO:0003729">
    <property type="term" value="F:mRNA binding"/>
    <property type="evidence" value="ECO:0007669"/>
    <property type="project" value="UniProtKB-ARBA"/>
</dbReference>
<evidence type="ECO:0000256" key="3">
    <source>
        <dbReference type="ARBA" id="ARBA00022980"/>
    </source>
</evidence>
<dbReference type="InParanoid" id="A0A1B1YTD3"/>
<evidence type="ECO:0000256" key="7">
    <source>
        <dbReference type="RuleBase" id="RU003877"/>
    </source>
</evidence>
<evidence type="ECO:0000256" key="5">
    <source>
        <dbReference type="ARBA" id="ARBA00035201"/>
    </source>
</evidence>
<dbReference type="Gene3D" id="3.90.1180.10">
    <property type="entry name" value="Ribosomal protein L13"/>
    <property type="match status" value="1"/>
</dbReference>
<dbReference type="FunCoup" id="A0A1B1YTD3">
    <property type="interactions" value="699"/>
</dbReference>
<dbReference type="PANTHER" id="PTHR11545:SF2">
    <property type="entry name" value="LARGE RIBOSOMAL SUBUNIT PROTEIN UL13M"/>
    <property type="match status" value="1"/>
</dbReference>
<sequence>MKTTVSATPQTIRQDWFLVDADGKTLGRLASEIARRLRGKHKPLYTPHMDTGDYIVVVNAEKVRVTGRKLTDKLYQHHTGYIGGLRTETFADRIARRPTLVLEQAVKGMLPKNPLGRAMFSKLKVYAGAEHPHTAQQPQALDI</sequence>